<keyword evidence="2 4" id="KW-0547">Nucleotide-binding</keyword>
<dbReference type="PANTHER" id="PTHR23407:SF1">
    <property type="entry name" value="5-FORMYLTETRAHYDROFOLATE CYCLO-LIGASE"/>
    <property type="match status" value="1"/>
</dbReference>
<dbReference type="InterPro" id="IPR037171">
    <property type="entry name" value="NagB/RpiA_transferase-like"/>
</dbReference>
<keyword evidence="7" id="KW-1185">Reference proteome</keyword>
<dbReference type="Gene3D" id="3.40.50.10420">
    <property type="entry name" value="NagB/RpiA/CoA transferase-like"/>
    <property type="match status" value="1"/>
</dbReference>
<comment type="catalytic activity">
    <reaction evidence="5">
        <text>(6S)-5-formyl-5,6,7,8-tetrahydrofolate + ATP = (6R)-5,10-methenyltetrahydrofolate + ADP + phosphate</text>
        <dbReference type="Rhea" id="RHEA:10488"/>
        <dbReference type="ChEBI" id="CHEBI:30616"/>
        <dbReference type="ChEBI" id="CHEBI:43474"/>
        <dbReference type="ChEBI" id="CHEBI:57455"/>
        <dbReference type="ChEBI" id="CHEBI:57457"/>
        <dbReference type="ChEBI" id="CHEBI:456216"/>
        <dbReference type="EC" id="6.3.3.2"/>
    </reaction>
</comment>
<feature type="binding site" evidence="4">
    <location>
        <begin position="137"/>
        <end position="145"/>
    </location>
    <ligand>
        <name>ATP</name>
        <dbReference type="ChEBI" id="CHEBI:30616"/>
    </ligand>
</feature>
<dbReference type="NCBIfam" id="TIGR02727">
    <property type="entry name" value="MTHFS_bact"/>
    <property type="match status" value="1"/>
</dbReference>
<feature type="binding site" evidence="4">
    <location>
        <begin position="7"/>
        <end position="11"/>
    </location>
    <ligand>
        <name>ATP</name>
        <dbReference type="ChEBI" id="CHEBI:30616"/>
    </ligand>
</feature>
<accession>A0A8D5UDW4</accession>
<dbReference type="Pfam" id="PF01812">
    <property type="entry name" value="5-FTHF_cyc-lig"/>
    <property type="match status" value="1"/>
</dbReference>
<comment type="cofactor">
    <cofactor evidence="5">
        <name>Mg(2+)</name>
        <dbReference type="ChEBI" id="CHEBI:18420"/>
    </cofactor>
</comment>
<reference evidence="6" key="2">
    <citation type="journal article" date="2021" name="Microbiol. Resour. Announc.">
        <title>Complete Genome Sequence of Polycladomyces abyssicola JIR-001T, Isolated from Hemipelagic Sediment in Deep Seawater.</title>
        <authorList>
            <person name="Tsubouchi T."/>
            <person name="Kaneko Y."/>
        </authorList>
    </citation>
    <scope>NUCLEOTIDE SEQUENCE</scope>
    <source>
        <strain evidence="6">JIR-001</strain>
    </source>
</reference>
<dbReference type="GO" id="GO:0035999">
    <property type="term" value="P:tetrahydrofolate interconversion"/>
    <property type="evidence" value="ECO:0007669"/>
    <property type="project" value="TreeGrafter"/>
</dbReference>
<evidence type="ECO:0000256" key="2">
    <source>
        <dbReference type="ARBA" id="ARBA00022741"/>
    </source>
</evidence>
<dbReference type="EC" id="6.3.3.2" evidence="5"/>
<dbReference type="EMBL" id="AP024601">
    <property type="protein sequence ID" value="BCU80544.1"/>
    <property type="molecule type" value="Genomic_DNA"/>
</dbReference>
<dbReference type="RefSeq" id="WP_212773907.1">
    <property type="nucleotide sequence ID" value="NZ_AP024601.1"/>
</dbReference>
<dbReference type="PANTHER" id="PTHR23407">
    <property type="entry name" value="ATPASE INHIBITOR/5-FORMYLTETRAHYDROFOLATE CYCLO-LIGASE"/>
    <property type="match status" value="1"/>
</dbReference>
<keyword evidence="5" id="KW-0479">Metal-binding</keyword>
<feature type="binding site" evidence="4">
    <location>
        <position position="58"/>
    </location>
    <ligand>
        <name>substrate</name>
    </ligand>
</feature>
<keyword evidence="3 4" id="KW-0067">ATP-binding</keyword>
<dbReference type="GO" id="GO:0046872">
    <property type="term" value="F:metal ion binding"/>
    <property type="evidence" value="ECO:0007669"/>
    <property type="project" value="UniProtKB-KW"/>
</dbReference>
<organism evidence="6 7">
    <name type="scientific">Polycladomyces abyssicola</name>
    <dbReference type="NCBI Taxonomy" id="1125966"/>
    <lineage>
        <taxon>Bacteria</taxon>
        <taxon>Bacillati</taxon>
        <taxon>Bacillota</taxon>
        <taxon>Bacilli</taxon>
        <taxon>Bacillales</taxon>
        <taxon>Thermoactinomycetaceae</taxon>
        <taxon>Polycladomyces</taxon>
    </lineage>
</organism>
<protein>
    <recommendedName>
        <fullName evidence="5">5-formyltetrahydrofolate cyclo-ligase</fullName>
        <ecNumber evidence="5">6.3.3.2</ecNumber>
    </recommendedName>
</protein>
<dbReference type="KEGG" id="pabs:JIR001_03270"/>
<gene>
    <name evidence="6" type="ORF">JIR001_03270</name>
</gene>
<evidence type="ECO:0000256" key="5">
    <source>
        <dbReference type="RuleBase" id="RU361279"/>
    </source>
</evidence>
<dbReference type="PIRSF" id="PIRSF006806">
    <property type="entry name" value="FTHF_cligase"/>
    <property type="match status" value="1"/>
</dbReference>
<keyword evidence="5" id="KW-0460">Magnesium</keyword>
<evidence type="ECO:0000313" key="7">
    <source>
        <dbReference type="Proteomes" id="UP000677436"/>
    </source>
</evidence>
<dbReference type="Proteomes" id="UP000677436">
    <property type="component" value="Chromosome"/>
</dbReference>
<name>A0A8D5UDW4_9BACL</name>
<dbReference type="GO" id="GO:0009396">
    <property type="term" value="P:folic acid-containing compound biosynthetic process"/>
    <property type="evidence" value="ECO:0007669"/>
    <property type="project" value="TreeGrafter"/>
</dbReference>
<evidence type="ECO:0000256" key="1">
    <source>
        <dbReference type="ARBA" id="ARBA00010638"/>
    </source>
</evidence>
<dbReference type="AlphaFoldDB" id="A0A8D5UDW4"/>
<reference evidence="6" key="1">
    <citation type="journal article" date="2013" name="Int. J. Syst. Evol. Microbiol.">
        <title>Polycladomyces abyssicola gen. nov., sp. nov., a thermophilic filamentous bacterium isolated from hemipelagic sediment.</title>
        <authorList>
            <person name="Tsubouchi T."/>
            <person name="Shimane Y."/>
            <person name="Mori K."/>
            <person name="Usui K."/>
            <person name="Hiraki T."/>
            <person name="Tame A."/>
            <person name="Uematsu K."/>
            <person name="Maruyama T."/>
            <person name="Hatada Y."/>
        </authorList>
    </citation>
    <scope>NUCLEOTIDE SEQUENCE</scope>
    <source>
        <strain evidence="6">JIR-001</strain>
    </source>
</reference>
<dbReference type="GO" id="GO:0030272">
    <property type="term" value="F:5-formyltetrahydrofolate cyclo-ligase activity"/>
    <property type="evidence" value="ECO:0007669"/>
    <property type="project" value="UniProtKB-EC"/>
</dbReference>
<dbReference type="InterPro" id="IPR024185">
    <property type="entry name" value="FTHF_cligase-like_sf"/>
</dbReference>
<feature type="binding site" evidence="4">
    <location>
        <position position="53"/>
    </location>
    <ligand>
        <name>substrate</name>
    </ligand>
</feature>
<dbReference type="InterPro" id="IPR002698">
    <property type="entry name" value="FTHF_cligase"/>
</dbReference>
<sequence>MDQKEEKKRLRTRLLRLRETMDAETVRRWSRAVTETLVDLESFRRAGTVFFYLPFRNEVDTWDAIRFAWQAGKRVVVPKTDPKTKTMELYAIHPDTPLIEGAYGILEPPEEPGRCVIPAAVDLAVVPGVGFDEKGYRLGYGGGYYDRFFSGAGAGMIRVGVAYPFQMVETVFPEVHDQRMHVVITPERVWHCADVSDL</sequence>
<evidence type="ECO:0000256" key="3">
    <source>
        <dbReference type="ARBA" id="ARBA00022840"/>
    </source>
</evidence>
<comment type="similarity">
    <text evidence="1 5">Belongs to the 5-formyltetrahydrofolate cyclo-ligase family.</text>
</comment>
<dbReference type="SUPFAM" id="SSF100950">
    <property type="entry name" value="NagB/RpiA/CoA transferase-like"/>
    <property type="match status" value="1"/>
</dbReference>
<evidence type="ECO:0000313" key="6">
    <source>
        <dbReference type="EMBL" id="BCU80544.1"/>
    </source>
</evidence>
<proteinExistence type="inferred from homology"/>
<dbReference type="GO" id="GO:0005524">
    <property type="term" value="F:ATP binding"/>
    <property type="evidence" value="ECO:0007669"/>
    <property type="project" value="UniProtKB-KW"/>
</dbReference>
<evidence type="ECO:0000256" key="4">
    <source>
        <dbReference type="PIRSR" id="PIRSR006806-1"/>
    </source>
</evidence>